<evidence type="ECO:0000256" key="7">
    <source>
        <dbReference type="PROSITE-ProRule" id="PRU00423"/>
    </source>
</evidence>
<reference evidence="9 10" key="1">
    <citation type="submission" date="2020-04" db="EMBL/GenBank/DDBJ databases">
        <authorList>
            <person name="Hitch T.C.A."/>
            <person name="Wylensek D."/>
            <person name="Clavel T."/>
        </authorList>
    </citation>
    <scope>NUCLEOTIDE SEQUENCE [LARGE SCALE GENOMIC DNA]</scope>
    <source>
        <strain evidence="9 10">PG-130-P53-12</strain>
    </source>
</reference>
<dbReference type="PANTHER" id="PTHR34581:SF2">
    <property type="entry name" value="PTS SYSTEM N,N'-DIACETYLCHITOBIOSE-SPECIFIC EIIB COMPONENT"/>
    <property type="match status" value="1"/>
</dbReference>
<evidence type="ECO:0000256" key="2">
    <source>
        <dbReference type="ARBA" id="ARBA00022553"/>
    </source>
</evidence>
<evidence type="ECO:0000256" key="4">
    <source>
        <dbReference type="ARBA" id="ARBA00022679"/>
    </source>
</evidence>
<feature type="domain" description="PTS EIIB type-3" evidence="8">
    <location>
        <begin position="6"/>
        <end position="106"/>
    </location>
</feature>
<accession>A0A848B3U3</accession>
<protein>
    <submittedName>
        <fullName evidence="9">PTS lactose transporter subunit IIB</fullName>
    </submittedName>
</protein>
<dbReference type="PROSITE" id="PS51100">
    <property type="entry name" value="PTS_EIIB_TYPE_3"/>
    <property type="match status" value="1"/>
</dbReference>
<dbReference type="Gene3D" id="3.40.50.2300">
    <property type="match status" value="1"/>
</dbReference>
<keyword evidence="10" id="KW-1185">Reference proteome</keyword>
<dbReference type="RefSeq" id="WP_033369277.1">
    <property type="nucleotide sequence ID" value="NZ_DBGAXS010000020.1"/>
</dbReference>
<evidence type="ECO:0000256" key="5">
    <source>
        <dbReference type="ARBA" id="ARBA00022683"/>
    </source>
</evidence>
<keyword evidence="3" id="KW-0762">Sugar transport</keyword>
<keyword evidence="1" id="KW-0813">Transport</keyword>
<name>A0A848B3U3_9FIRM</name>
<proteinExistence type="predicted"/>
<dbReference type="InterPro" id="IPR051819">
    <property type="entry name" value="PTS_sugar-specific_EIIB"/>
</dbReference>
<keyword evidence="4" id="KW-0808">Transferase</keyword>
<keyword evidence="5" id="KW-0598">Phosphotransferase system</keyword>
<keyword evidence="2" id="KW-0597">Phosphoprotein</keyword>
<dbReference type="GO" id="GO:0009401">
    <property type="term" value="P:phosphoenolpyruvate-dependent sugar phosphotransferase system"/>
    <property type="evidence" value="ECO:0007669"/>
    <property type="project" value="UniProtKB-KW"/>
</dbReference>
<evidence type="ECO:0000256" key="6">
    <source>
        <dbReference type="ARBA" id="ARBA00022777"/>
    </source>
</evidence>
<evidence type="ECO:0000313" key="9">
    <source>
        <dbReference type="EMBL" id="NMD98919.1"/>
    </source>
</evidence>
<dbReference type="InterPro" id="IPR003501">
    <property type="entry name" value="PTS_EIIB_2/3"/>
</dbReference>
<dbReference type="GO" id="GO:0008982">
    <property type="term" value="F:protein-N(PI)-phosphohistidine-sugar phosphotransferase activity"/>
    <property type="evidence" value="ECO:0007669"/>
    <property type="project" value="InterPro"/>
</dbReference>
<comment type="caution">
    <text evidence="9">The sequence shown here is derived from an EMBL/GenBank/DDBJ whole genome shotgun (WGS) entry which is preliminary data.</text>
</comment>
<gene>
    <name evidence="9" type="ORF">HF878_05415</name>
</gene>
<evidence type="ECO:0000256" key="1">
    <source>
        <dbReference type="ARBA" id="ARBA00022448"/>
    </source>
</evidence>
<dbReference type="Proteomes" id="UP000543804">
    <property type="component" value="Unassembled WGS sequence"/>
</dbReference>
<dbReference type="PANTHER" id="PTHR34581">
    <property type="entry name" value="PTS SYSTEM N,N'-DIACETYLCHITOBIOSE-SPECIFIC EIIB COMPONENT"/>
    <property type="match status" value="1"/>
</dbReference>
<dbReference type="InterPro" id="IPR036095">
    <property type="entry name" value="PTS_EIIB-like_sf"/>
</dbReference>
<sequence length="106" mass="11547">MVQGKVRRIVLLCSAGVSTNLLVRRMEAEAARLGYPCSVSFYPVNEVQEAASFADVMLLAPQAASNLPEFQVKYPNVKSAVIPKDLYATIDADKILDLAQKIAGDY</sequence>
<evidence type="ECO:0000313" key="10">
    <source>
        <dbReference type="Proteomes" id="UP000543804"/>
    </source>
</evidence>
<dbReference type="GO" id="GO:0016301">
    <property type="term" value="F:kinase activity"/>
    <property type="evidence" value="ECO:0007669"/>
    <property type="project" value="UniProtKB-KW"/>
</dbReference>
<keyword evidence="6" id="KW-0418">Kinase</keyword>
<dbReference type="SUPFAM" id="SSF52794">
    <property type="entry name" value="PTS system IIB component-like"/>
    <property type="match status" value="1"/>
</dbReference>
<dbReference type="AlphaFoldDB" id="A0A848B3U3"/>
<dbReference type="EMBL" id="JABAFA010000014">
    <property type="protein sequence ID" value="NMD98919.1"/>
    <property type="molecule type" value="Genomic_DNA"/>
</dbReference>
<evidence type="ECO:0000259" key="8">
    <source>
        <dbReference type="PROSITE" id="PS51100"/>
    </source>
</evidence>
<organism evidence="9 10">
    <name type="scientific">Selenomonas bovis</name>
    <dbReference type="NCBI Taxonomy" id="416586"/>
    <lineage>
        <taxon>Bacteria</taxon>
        <taxon>Bacillati</taxon>
        <taxon>Bacillota</taxon>
        <taxon>Negativicutes</taxon>
        <taxon>Selenomonadales</taxon>
        <taxon>Selenomonadaceae</taxon>
        <taxon>Selenomonas</taxon>
    </lineage>
</organism>
<dbReference type="Pfam" id="PF02302">
    <property type="entry name" value="PTS_IIB"/>
    <property type="match status" value="1"/>
</dbReference>
<evidence type="ECO:0000256" key="3">
    <source>
        <dbReference type="ARBA" id="ARBA00022597"/>
    </source>
</evidence>
<dbReference type="InterPro" id="IPR013012">
    <property type="entry name" value="PTS_EIIB_3"/>
</dbReference>
<feature type="modified residue" description="Phosphocysteine; by EIIA" evidence="7">
    <location>
        <position position="13"/>
    </location>
</feature>